<comment type="similarity">
    <text evidence="7">Belongs to the IspD/TarI cytidylyltransferase family. IspD subfamily.</text>
</comment>
<comment type="similarity">
    <text evidence="6">Belongs to the IspF family.</text>
</comment>
<comment type="similarity">
    <text evidence="14">In the N-terminal section; belongs to the IspD/TarI cytidylyltransferase family. IspD subfamily.</text>
</comment>
<dbReference type="Pfam" id="PF01128">
    <property type="entry name" value="IspD"/>
    <property type="match status" value="1"/>
</dbReference>
<feature type="binding site" evidence="14">
    <location>
        <begin position="345"/>
        <end position="347"/>
    </location>
    <ligand>
        <name>4-CDP-2-C-methyl-D-erythritol 2-phosphate</name>
        <dbReference type="ChEBI" id="CHEBI:57919"/>
    </ligand>
</feature>
<dbReference type="InterPro" id="IPR029044">
    <property type="entry name" value="Nucleotide-diphossugar_trans"/>
</dbReference>
<dbReference type="HAMAP" id="MF_00107">
    <property type="entry name" value="IspF"/>
    <property type="match status" value="1"/>
</dbReference>
<evidence type="ECO:0000256" key="10">
    <source>
        <dbReference type="ARBA" id="ARBA00022723"/>
    </source>
</evidence>
<dbReference type="InterPro" id="IPR034683">
    <property type="entry name" value="IspD/TarI"/>
</dbReference>
<feature type="binding site" evidence="14">
    <location>
        <position position="431"/>
    </location>
    <ligand>
        <name>4-CDP-2-C-methyl-D-erythritol 2-phosphate</name>
        <dbReference type="ChEBI" id="CHEBI:57919"/>
    </ligand>
</feature>
<feature type="binding site" evidence="14">
    <location>
        <position position="299"/>
    </location>
    <ligand>
        <name>a divalent metal cation</name>
        <dbReference type="ChEBI" id="CHEBI:60240"/>
    </ligand>
</feature>
<feature type="domain" description="2-C-methyl-D-erythritol 2,4-cyclodiphosphate synthase" evidence="15">
    <location>
        <begin position="290"/>
        <end position="443"/>
    </location>
</feature>
<keyword evidence="9 14" id="KW-0548">Nucleotidyltransferase</keyword>
<sequence length="451" mass="48482">MICIMKSAYSLITPLSERKEKQPERTINQLPSGICRRKALFGLQAQSLAEVTVISKAAAVIVAAGRGERAGQSAEGPKQYRLIGAEAVLARTLRAFTDCPLIGTIAVVIHPDDHALYRRAVPEKHENVILVTGGPTRQESTRLGLLALKDEAPQYVLIHDGVRPFIGQDLLERIIANLTPDNGVLPALAVSDTLKRAAADGMVETTISRTGLFAAQTPQAFPYAPILDAHEKAFAINRTDFTDDAAIAEWQEIAVRIIEGSADNTKLTWAKDIEMADKRLRQDHAVFPDIRTGNGYDVHSFEPGDHVTLCGVKIPHEAKLNGHSDADVALHALTDALLATRGAGDIGTHFPPSDSQWKGAASRIFIEHAAKIVREAGGRIANVDVTLISEAPKIGPHRAAMTQALCDMLGIAADRVSIKATTNEKLGFVGRREGIAAIATATVIYPGEVPE</sequence>
<feature type="site" description="Positions MEP for the nucleophilic attack" evidence="14">
    <location>
        <position position="209"/>
    </location>
</feature>
<dbReference type="EMBL" id="CP000872">
    <property type="protein sequence ID" value="ABX62188.1"/>
    <property type="molecule type" value="Genomic_DNA"/>
</dbReference>
<evidence type="ECO:0000256" key="12">
    <source>
        <dbReference type="ARBA" id="ARBA00023239"/>
    </source>
</evidence>
<dbReference type="PROSITE" id="PS01295">
    <property type="entry name" value="ISPD"/>
    <property type="match status" value="1"/>
</dbReference>
<comment type="pathway">
    <text evidence="4 14">Isoprenoid biosynthesis; isopentenyl diphosphate biosynthesis via DXP pathway; isopentenyl diphosphate from 1-deoxy-D-xylulose 5-phosphate: step 4/6.</text>
</comment>
<dbReference type="NCBIfam" id="TIGR00453">
    <property type="entry name" value="ispD"/>
    <property type="match status" value="1"/>
</dbReference>
<dbReference type="EC" id="2.7.7.60" evidence="14"/>
<feature type="site" description="Positions MEP for the nucleophilic attack" evidence="14">
    <location>
        <position position="266"/>
    </location>
</feature>
<evidence type="ECO:0000256" key="14">
    <source>
        <dbReference type="HAMAP-Rule" id="MF_01520"/>
    </source>
</evidence>
<dbReference type="KEGG" id="bcs:BCAN_A1139"/>
<proteinExistence type="inferred from homology"/>
<dbReference type="CDD" id="cd02516">
    <property type="entry name" value="CDP-ME_synthetase"/>
    <property type="match status" value="1"/>
</dbReference>
<feature type="site" description="Transition state stabilizer" evidence="14">
    <location>
        <position position="69"/>
    </location>
</feature>
<dbReference type="InterPro" id="IPR018294">
    <property type="entry name" value="ISPD_synthase_CS"/>
</dbReference>
<dbReference type="UniPathway" id="UPA00056">
    <property type="reaction ID" value="UER00093"/>
</dbReference>
<evidence type="ECO:0000256" key="5">
    <source>
        <dbReference type="ARBA" id="ARBA00004787"/>
    </source>
</evidence>
<dbReference type="Proteomes" id="UP000001385">
    <property type="component" value="Chromosome I"/>
</dbReference>
<dbReference type="FunFam" id="3.90.550.10:FF:000003">
    <property type="entry name" value="2-C-methyl-D-erythritol 4-phosphate cytidylyltransferase"/>
    <property type="match status" value="1"/>
</dbReference>
<dbReference type="NCBIfam" id="NF006899">
    <property type="entry name" value="PRK09382.1"/>
    <property type="match status" value="1"/>
</dbReference>
<dbReference type="GO" id="GO:0016114">
    <property type="term" value="P:terpenoid biosynthetic process"/>
    <property type="evidence" value="ECO:0007669"/>
    <property type="project" value="InterPro"/>
</dbReference>
<evidence type="ECO:0000256" key="2">
    <source>
        <dbReference type="ARBA" id="ARBA00001282"/>
    </source>
</evidence>
<keyword evidence="11 14" id="KW-0414">Isoprene biosynthesis</keyword>
<comment type="catalytic activity">
    <reaction evidence="1 14">
        <text>4-CDP-2-C-methyl-D-erythritol 2-phosphate = 2-C-methyl-D-erythritol 2,4-cyclic diphosphate + CMP</text>
        <dbReference type="Rhea" id="RHEA:23864"/>
        <dbReference type="ChEBI" id="CHEBI:57919"/>
        <dbReference type="ChEBI" id="CHEBI:58483"/>
        <dbReference type="ChEBI" id="CHEBI:60377"/>
        <dbReference type="EC" id="4.6.1.12"/>
    </reaction>
</comment>
<keyword evidence="8 14" id="KW-0808">Transferase</keyword>
<dbReference type="InterPro" id="IPR001228">
    <property type="entry name" value="IspD"/>
</dbReference>
<dbReference type="PANTHER" id="PTHR43181">
    <property type="entry name" value="2-C-METHYL-D-ERYTHRITOL 2,4-CYCLODIPHOSPHATE SYNTHASE, CHLOROPLASTIC"/>
    <property type="match status" value="1"/>
</dbReference>
<feature type="site" description="Transition state stabilizer" evidence="14">
    <location>
        <position position="422"/>
    </location>
</feature>
<reference evidence="16 17" key="1">
    <citation type="submission" date="2007-10" db="EMBL/GenBank/DDBJ databases">
        <title>Brucella canis ATCC 23365 whole genome shotgun sequencing project.</title>
        <authorList>
            <person name="Setubal J.C."/>
            <person name="Bowns C."/>
            <person name="Boyle S."/>
            <person name="Crasta O.R."/>
            <person name="Czar M.J."/>
            <person name="Dharmanolla C."/>
            <person name="Gillespie J.J."/>
            <person name="Kenyon R.W."/>
            <person name="Lu J."/>
            <person name="Mane S."/>
            <person name="Mohapatra S."/>
            <person name="Nagrani S."/>
            <person name="Purkayastha A."/>
            <person name="Rajasimha H.K."/>
            <person name="Shallom J.M."/>
            <person name="Shallom S."/>
            <person name="Shukla M."/>
            <person name="Snyder E.E."/>
            <person name="Sobral B.W."/>
            <person name="Wattam A.R."/>
            <person name="Will R."/>
            <person name="Williams K."/>
            <person name="Yoo H."/>
            <person name="Bruce D."/>
            <person name="Detter C."/>
            <person name="Munk C."/>
            <person name="Brettin T.S."/>
        </authorList>
    </citation>
    <scope>NUCLEOTIDE SEQUENCE [LARGE SCALE GENOMIC DNA]</scope>
    <source>
        <strain evidence="17">ATCC 23365 / NCTC 10854 / RM-666</strain>
    </source>
</reference>
<evidence type="ECO:0000313" key="17">
    <source>
        <dbReference type="Proteomes" id="UP000001385"/>
    </source>
</evidence>
<dbReference type="SUPFAM" id="SSF69765">
    <property type="entry name" value="IpsF-like"/>
    <property type="match status" value="1"/>
</dbReference>
<keyword evidence="10 14" id="KW-0479">Metal-binding</keyword>
<evidence type="ECO:0000256" key="4">
    <source>
        <dbReference type="ARBA" id="ARBA00004709"/>
    </source>
</evidence>
<dbReference type="HAMAP" id="MF_01520">
    <property type="entry name" value="IspDF"/>
    <property type="match status" value="1"/>
</dbReference>
<dbReference type="NCBIfam" id="TIGR00151">
    <property type="entry name" value="ispF"/>
    <property type="match status" value="1"/>
</dbReference>
<evidence type="ECO:0000256" key="1">
    <source>
        <dbReference type="ARBA" id="ARBA00000200"/>
    </source>
</evidence>
<feature type="region of interest" description="2-C-methyl-D-erythritol 2,4-cyclodiphosphate synthase" evidence="14">
    <location>
        <begin position="291"/>
        <end position="451"/>
    </location>
</feature>
<dbReference type="InterPro" id="IPR026596">
    <property type="entry name" value="IspD/F"/>
</dbReference>
<name>A9M5D3_BRUC2</name>
<accession>A9M5D3</accession>
<evidence type="ECO:0000256" key="11">
    <source>
        <dbReference type="ARBA" id="ARBA00023229"/>
    </source>
</evidence>
<gene>
    <name evidence="16" type="primary">ispF</name>
    <name evidence="14" type="synonym">ispDF</name>
    <name evidence="16" type="ordered locus">BCAN_A1139</name>
</gene>
<feature type="site" description="Transition state stabilizer" evidence="14">
    <location>
        <position position="323"/>
    </location>
</feature>
<feature type="binding site" evidence="14">
    <location>
        <begin position="323"/>
        <end position="324"/>
    </location>
    <ligand>
        <name>4-CDP-2-C-methyl-D-erythritol 2-phosphate</name>
        <dbReference type="ChEBI" id="CHEBI:57919"/>
    </ligand>
</feature>
<feature type="binding site" evidence="14">
    <location>
        <begin position="421"/>
        <end position="424"/>
    </location>
    <ligand>
        <name>4-CDP-2-C-methyl-D-erythritol 2-phosphate</name>
        <dbReference type="ChEBI" id="CHEBI:57919"/>
    </ligand>
</feature>
<dbReference type="InterPro" id="IPR003526">
    <property type="entry name" value="MECDP_synthase"/>
</dbReference>
<evidence type="ECO:0000256" key="6">
    <source>
        <dbReference type="ARBA" id="ARBA00008480"/>
    </source>
</evidence>
<keyword evidence="12 14" id="KW-0456">Lyase</keyword>
<comment type="similarity">
    <text evidence="14">In the C-terminal section; belongs to the IspF family.</text>
</comment>
<comment type="pathway">
    <text evidence="5 14">Isoprenoid biosynthesis; isopentenyl diphosphate biosynthesis via DXP pathway; isopentenyl diphosphate from 1-deoxy-D-xylulose 5-phosphate: step 2/6.</text>
</comment>
<comment type="catalytic activity">
    <reaction evidence="2 14">
        <text>2-C-methyl-D-erythritol 4-phosphate + CTP + H(+) = 4-CDP-2-C-methyl-D-erythritol + diphosphate</text>
        <dbReference type="Rhea" id="RHEA:13429"/>
        <dbReference type="ChEBI" id="CHEBI:15378"/>
        <dbReference type="ChEBI" id="CHEBI:33019"/>
        <dbReference type="ChEBI" id="CHEBI:37563"/>
        <dbReference type="ChEBI" id="CHEBI:57823"/>
        <dbReference type="ChEBI" id="CHEBI:58262"/>
        <dbReference type="EC" id="2.7.7.60"/>
    </reaction>
</comment>
<dbReference type="PANTHER" id="PTHR43181:SF1">
    <property type="entry name" value="2-C-METHYL-D-ERYTHRITOL 2,4-CYCLODIPHOSPHATE SYNTHASE, CHLOROPLASTIC"/>
    <property type="match status" value="1"/>
</dbReference>
<feature type="site" description="Transition state stabilizer" evidence="14">
    <location>
        <position position="78"/>
    </location>
</feature>
<dbReference type="HOGENOM" id="CLU_042800_2_5_5"/>
<dbReference type="HAMAP" id="MF_00108">
    <property type="entry name" value="IspD"/>
    <property type="match status" value="1"/>
</dbReference>
<dbReference type="GO" id="GO:0008685">
    <property type="term" value="F:2-C-methyl-D-erythritol 2,4-cyclodiphosphate synthase activity"/>
    <property type="evidence" value="ECO:0007669"/>
    <property type="project" value="UniProtKB-UniRule"/>
</dbReference>
<evidence type="ECO:0000256" key="7">
    <source>
        <dbReference type="ARBA" id="ARBA00009789"/>
    </source>
</evidence>
<evidence type="ECO:0000256" key="9">
    <source>
        <dbReference type="ARBA" id="ARBA00022695"/>
    </source>
</evidence>
<dbReference type="EC" id="4.6.1.12" evidence="14"/>
<feature type="binding site" evidence="14">
    <location>
        <position position="428"/>
    </location>
    <ligand>
        <name>4-CDP-2-C-methyl-D-erythritol 2-phosphate</name>
        <dbReference type="ChEBI" id="CHEBI:57919"/>
    </ligand>
</feature>
<comment type="caution">
    <text evidence="14">Lacks conserved residue(s) required for the propagation of feature annotation.</text>
</comment>
<keyword evidence="17" id="KW-1185">Reference proteome</keyword>
<dbReference type="Gene3D" id="3.30.1330.50">
    <property type="entry name" value="2-C-methyl-D-erythritol 2,4-cyclodiphosphate synthase"/>
    <property type="match status" value="1"/>
</dbReference>
<evidence type="ECO:0000313" key="16">
    <source>
        <dbReference type="EMBL" id="ABX62188.1"/>
    </source>
</evidence>
<dbReference type="AlphaFoldDB" id="A9M5D3"/>
<comment type="function">
    <text evidence="14">Bifunctional enzyme that catalyzes the formation of 4-diphosphocytidyl-2-C-methyl-D-erythritol from CTP and 2-C-methyl-D-erythritol 4-phosphate (MEP) (IspD), and catalyzes the conversion of 4-diphosphocytidyl-2-C-methyl-D-erythritol 2-phosphate (CDP-ME2P) to 2-C-methyl-D-erythritol 2,4-cyclodiphosphate (ME-CPP) with a corresponding release of cytidine 5-monophosphate (CMP) (IspF).</text>
</comment>
<dbReference type="InterPro" id="IPR020555">
    <property type="entry name" value="MECDP_synthase_CS"/>
</dbReference>
<dbReference type="Pfam" id="PF02542">
    <property type="entry name" value="YgbB"/>
    <property type="match status" value="1"/>
</dbReference>
<evidence type="ECO:0000256" key="13">
    <source>
        <dbReference type="ARBA" id="ARBA00023268"/>
    </source>
</evidence>
<dbReference type="Gene3D" id="3.90.550.10">
    <property type="entry name" value="Spore Coat Polysaccharide Biosynthesis Protein SpsA, Chain A"/>
    <property type="match status" value="1"/>
</dbReference>
<protein>
    <recommendedName>
        <fullName evidence="14">Bifunctional enzyme IspD/IspF</fullName>
    </recommendedName>
    <domain>
        <recommendedName>
            <fullName evidence="14">2-C-methyl-D-erythritol 4-phosphate cytidylyltransferase</fullName>
            <ecNumber evidence="14">2.7.7.60</ecNumber>
        </recommendedName>
        <alternativeName>
            <fullName evidence="14">4-diphosphocytidyl-2C-methyl-D-erythritol synthase</fullName>
        </alternativeName>
        <alternativeName>
            <fullName evidence="14">MEP cytidylyltransferase</fullName>
            <shortName evidence="14">MCT</shortName>
        </alternativeName>
    </domain>
    <domain>
        <recommendedName>
            <fullName evidence="14">2-C-methyl-D-erythritol 2,4-cyclodiphosphate synthase</fullName>
            <shortName evidence="14">MECDP-synthase</shortName>
            <shortName evidence="14">MECPP-synthase</shortName>
            <shortName evidence="14">MECPS</shortName>
            <ecNumber evidence="14">4.6.1.12</ecNumber>
        </recommendedName>
    </domain>
</protein>
<evidence type="ECO:0000256" key="8">
    <source>
        <dbReference type="ARBA" id="ARBA00022679"/>
    </source>
</evidence>
<feature type="binding site" evidence="14">
    <location>
        <position position="297"/>
    </location>
    <ligand>
        <name>a divalent metal cation</name>
        <dbReference type="ChEBI" id="CHEBI:60240"/>
    </ligand>
</feature>
<evidence type="ECO:0000256" key="3">
    <source>
        <dbReference type="ARBA" id="ARBA00001968"/>
    </source>
</evidence>
<feature type="binding site" evidence="14">
    <location>
        <position position="331"/>
    </location>
    <ligand>
        <name>a divalent metal cation</name>
        <dbReference type="ChEBI" id="CHEBI:60240"/>
    </ligand>
</feature>
<dbReference type="GO" id="GO:0046872">
    <property type="term" value="F:metal ion binding"/>
    <property type="evidence" value="ECO:0007669"/>
    <property type="project" value="UniProtKB-KW"/>
</dbReference>
<keyword evidence="13 14" id="KW-0511">Multifunctional enzyme</keyword>
<dbReference type="CDD" id="cd00554">
    <property type="entry name" value="MECDP_synthase"/>
    <property type="match status" value="1"/>
</dbReference>
<feature type="region of interest" description="2-C-methyl-D-erythritol 4-phosphate cytidylyltransferase" evidence="14">
    <location>
        <begin position="1"/>
        <end position="290"/>
    </location>
</feature>
<dbReference type="InterPro" id="IPR036571">
    <property type="entry name" value="MECDP_synthase_sf"/>
</dbReference>
<evidence type="ECO:0000259" key="15">
    <source>
        <dbReference type="Pfam" id="PF02542"/>
    </source>
</evidence>
<dbReference type="PROSITE" id="PS01350">
    <property type="entry name" value="ISPF"/>
    <property type="match status" value="1"/>
</dbReference>
<dbReference type="SUPFAM" id="SSF53448">
    <property type="entry name" value="Nucleotide-diphospho-sugar transferases"/>
    <property type="match status" value="1"/>
</dbReference>
<dbReference type="GO" id="GO:0019288">
    <property type="term" value="P:isopentenyl diphosphate biosynthetic process, methylerythritol 4-phosphate pathway"/>
    <property type="evidence" value="ECO:0007669"/>
    <property type="project" value="UniProtKB-UniRule"/>
</dbReference>
<organism evidence="16 17">
    <name type="scientific">Brucella canis (strain ATCC 23365 / NCTC 10854 / RM-666)</name>
    <dbReference type="NCBI Taxonomy" id="483179"/>
    <lineage>
        <taxon>Bacteria</taxon>
        <taxon>Pseudomonadati</taxon>
        <taxon>Pseudomonadota</taxon>
        <taxon>Alphaproteobacteria</taxon>
        <taxon>Hyphomicrobiales</taxon>
        <taxon>Brucellaceae</taxon>
        <taxon>Brucella/Ochrobactrum group</taxon>
        <taxon>Brucella</taxon>
    </lineage>
</organism>
<feature type="binding site" evidence="14">
    <location>
        <begin position="297"/>
        <end position="299"/>
    </location>
    <ligand>
        <name>4-CDP-2-C-methyl-D-erythritol 2-phosphate</name>
        <dbReference type="ChEBI" id="CHEBI:57919"/>
    </ligand>
</feature>
<comment type="cofactor">
    <cofactor evidence="3 14">
        <name>a divalent metal cation</name>
        <dbReference type="ChEBI" id="CHEBI:60240"/>
    </cofactor>
</comment>
<dbReference type="GO" id="GO:0050518">
    <property type="term" value="F:2-C-methyl-D-erythritol 4-phosphate cytidylyltransferase activity"/>
    <property type="evidence" value="ECO:0007669"/>
    <property type="project" value="UniProtKB-UniRule"/>
</dbReference>